<dbReference type="Gene3D" id="1.10.10.60">
    <property type="entry name" value="Homeodomain-like"/>
    <property type="match status" value="1"/>
</dbReference>
<dbReference type="AlphaFoldDB" id="A0AB34Z0R6"/>
<dbReference type="PANTHER" id="PTHR35004:SF7">
    <property type="entry name" value="INTEGRASE PROTEIN"/>
    <property type="match status" value="1"/>
</dbReference>
<evidence type="ECO:0000256" key="3">
    <source>
        <dbReference type="ARBA" id="ARBA00023125"/>
    </source>
</evidence>
<evidence type="ECO:0000256" key="2">
    <source>
        <dbReference type="ARBA" id="ARBA00022578"/>
    </source>
</evidence>
<protein>
    <submittedName>
        <fullName evidence="6">Transposase</fullName>
    </submittedName>
</protein>
<accession>A0AB34Z0R6</accession>
<feature type="domain" description="HTH IS21-type" evidence="5">
    <location>
        <begin position="3"/>
        <end position="66"/>
    </location>
</feature>
<comment type="similarity">
    <text evidence="1">Belongs to the transposase IS21/IS408/IS1162 family.</text>
</comment>
<name>A0AB34Z0R6_9HYPH</name>
<dbReference type="GO" id="GO:0032196">
    <property type="term" value="P:transposition"/>
    <property type="evidence" value="ECO:0007669"/>
    <property type="project" value="UniProtKB-KW"/>
</dbReference>
<dbReference type="EMBL" id="JACIEX010000024">
    <property type="protein sequence ID" value="MBB4096258.1"/>
    <property type="molecule type" value="Genomic_DNA"/>
</dbReference>
<evidence type="ECO:0000259" key="5">
    <source>
        <dbReference type="PROSITE" id="PS50531"/>
    </source>
</evidence>
<evidence type="ECO:0000256" key="4">
    <source>
        <dbReference type="ARBA" id="ARBA00023172"/>
    </source>
</evidence>
<dbReference type="NCBIfam" id="NF033546">
    <property type="entry name" value="transpos_IS21"/>
    <property type="match status" value="1"/>
</dbReference>
<dbReference type="InterPro" id="IPR017894">
    <property type="entry name" value="HTH_IS21_transposase_type"/>
</dbReference>
<dbReference type="Proteomes" id="UP000553980">
    <property type="component" value="Unassembled WGS sequence"/>
</dbReference>
<keyword evidence="4" id="KW-0233">DNA recombination</keyword>
<dbReference type="GO" id="GO:0006310">
    <property type="term" value="P:DNA recombination"/>
    <property type="evidence" value="ECO:0007669"/>
    <property type="project" value="UniProtKB-KW"/>
</dbReference>
<organism evidence="6 7">
    <name type="scientific">Brucella pecoris</name>
    <dbReference type="NCBI Taxonomy" id="867683"/>
    <lineage>
        <taxon>Bacteria</taxon>
        <taxon>Pseudomonadati</taxon>
        <taxon>Pseudomonadota</taxon>
        <taxon>Alphaproteobacteria</taxon>
        <taxon>Hyphomicrobiales</taxon>
        <taxon>Brucellaceae</taxon>
        <taxon>Brucella/Ochrobactrum group</taxon>
        <taxon>Brucella</taxon>
    </lineage>
</organism>
<keyword evidence="3" id="KW-0238">DNA-binding</keyword>
<comment type="caution">
    <text evidence="6">The sequence shown here is derived from an EMBL/GenBank/DDBJ whole genome shotgun (WGS) entry which is preliminary data.</text>
</comment>
<dbReference type="GO" id="GO:0003677">
    <property type="term" value="F:DNA binding"/>
    <property type="evidence" value="ECO:0007669"/>
    <property type="project" value="UniProtKB-KW"/>
</dbReference>
<feature type="non-terminal residue" evidence="6">
    <location>
        <position position="226"/>
    </location>
</feature>
<dbReference type="PROSITE" id="PS50531">
    <property type="entry name" value="HTH_IS21"/>
    <property type="match status" value="1"/>
</dbReference>
<sequence>METILKIRRLSRVQGKSIKAICRELGISRKVVRKVLRSDETEFKYERTRQPQPKLGPWRDQLDGMLLANEAKASRERLTLIRIFEDLRDLGYEGGYDTVRRYARTWAKERGSVTAEAYVPLYYAPGEAYQFDWSHEIVVLNGVTTTVKVAHVRLCHSRMMYVRAYPRETQEMVFDAHDRAFAFFGGACTRGVYDNLWTPPGREEHLAATRHWMRESIRPIAGAITL</sequence>
<evidence type="ECO:0000313" key="6">
    <source>
        <dbReference type="EMBL" id="MBB4096258.1"/>
    </source>
</evidence>
<keyword evidence="2" id="KW-0815">Transposition</keyword>
<evidence type="ECO:0000313" key="7">
    <source>
        <dbReference type="Proteomes" id="UP000553980"/>
    </source>
</evidence>
<keyword evidence="7" id="KW-1185">Reference proteome</keyword>
<proteinExistence type="inferred from homology"/>
<gene>
    <name evidence="6" type="ORF">GGQ79_004817</name>
</gene>
<reference evidence="6 7" key="1">
    <citation type="submission" date="2020-08" db="EMBL/GenBank/DDBJ databases">
        <title>Genomic Encyclopedia of Type Strains, Phase IV (KMG-IV): sequencing the most valuable type-strain genomes for metagenomic binning, comparative biology and taxonomic classification.</title>
        <authorList>
            <person name="Goeker M."/>
        </authorList>
    </citation>
    <scope>NUCLEOTIDE SEQUENCE [LARGE SCALE GENOMIC DNA]</scope>
    <source>
        <strain evidence="6 7">DSM 23868</strain>
    </source>
</reference>
<dbReference type="PANTHER" id="PTHR35004">
    <property type="entry name" value="TRANSPOSASE RV3428C-RELATED"/>
    <property type="match status" value="1"/>
</dbReference>
<evidence type="ECO:0000256" key="1">
    <source>
        <dbReference type="ARBA" id="ARBA00009277"/>
    </source>
</evidence>